<organism evidence="1 2">
    <name type="scientific">Phytophthora megakarya</name>
    <dbReference type="NCBI Taxonomy" id="4795"/>
    <lineage>
        <taxon>Eukaryota</taxon>
        <taxon>Sar</taxon>
        <taxon>Stramenopiles</taxon>
        <taxon>Oomycota</taxon>
        <taxon>Peronosporomycetes</taxon>
        <taxon>Peronosporales</taxon>
        <taxon>Peronosporaceae</taxon>
        <taxon>Phytophthora</taxon>
    </lineage>
</organism>
<reference evidence="2" key="1">
    <citation type="submission" date="2017-03" db="EMBL/GenBank/DDBJ databases">
        <title>Phytopthora megakarya and P. palmivora, two closely related causual agents of cacao black pod achieved similar genome size and gene model numbers by different mechanisms.</title>
        <authorList>
            <person name="Ali S."/>
            <person name="Shao J."/>
            <person name="Larry D.J."/>
            <person name="Kronmiller B."/>
            <person name="Shen D."/>
            <person name="Strem M.D."/>
            <person name="Melnick R.L."/>
            <person name="Guiltinan M.J."/>
            <person name="Tyler B.M."/>
            <person name="Meinhardt L.W."/>
            <person name="Bailey B.A."/>
        </authorList>
    </citation>
    <scope>NUCLEOTIDE SEQUENCE [LARGE SCALE GENOMIC DNA]</scope>
    <source>
        <strain evidence="2">zdho120</strain>
    </source>
</reference>
<dbReference type="AlphaFoldDB" id="A0A225X3K6"/>
<gene>
    <name evidence="1" type="ORF">PHMEG_0001257</name>
</gene>
<protein>
    <submittedName>
        <fullName evidence="1">Uncharacterized protein</fullName>
    </submittedName>
</protein>
<sequence>MGNQTNNRLESSWQKLKTLVNRSTLSLKASFTLDEVKPSIFRMQTGRPVASLEYEPSNRTRFNELLSIGRQVADIGASWGTEAHAKLKLELTKILDAVQSGDDQSSNSLRRNLVTLSADTAEERLTGTQLETSAQSETVHEQVEHRPSAVDVHHDVVDLRMSPASCAVGELVNDLGDSSFDLEQRFVDVSDADTETHSLNVAQSNADAQPKTVQA</sequence>
<dbReference type="Proteomes" id="UP000198211">
    <property type="component" value="Unassembled WGS sequence"/>
</dbReference>
<dbReference type="EMBL" id="NBNE01000043">
    <property type="protein sequence ID" value="OWZ23799.1"/>
    <property type="molecule type" value="Genomic_DNA"/>
</dbReference>
<accession>A0A225X3K6</accession>
<dbReference type="OrthoDB" id="126139at2759"/>
<name>A0A225X3K6_9STRA</name>
<comment type="caution">
    <text evidence="1">The sequence shown here is derived from an EMBL/GenBank/DDBJ whole genome shotgun (WGS) entry which is preliminary data.</text>
</comment>
<evidence type="ECO:0000313" key="2">
    <source>
        <dbReference type="Proteomes" id="UP000198211"/>
    </source>
</evidence>
<keyword evidence="2" id="KW-1185">Reference proteome</keyword>
<proteinExistence type="predicted"/>
<evidence type="ECO:0000313" key="1">
    <source>
        <dbReference type="EMBL" id="OWZ23799.1"/>
    </source>
</evidence>